<reference evidence="7 8" key="1">
    <citation type="submission" date="2017-09" db="EMBL/GenBank/DDBJ databases">
        <title>Comparative genomics of rhizobia isolated from Phaseolus vulgaris in China.</title>
        <authorList>
            <person name="Tong W."/>
        </authorList>
    </citation>
    <scope>NUCLEOTIDE SEQUENCE [LARGE SCALE GENOMIC DNA]</scope>
    <source>
        <strain evidence="7 8">C5</strain>
    </source>
</reference>
<organism evidence="7 8">
    <name type="scientific">Rhizobium chutanense</name>
    <dbReference type="NCBI Taxonomy" id="2035448"/>
    <lineage>
        <taxon>Bacteria</taxon>
        <taxon>Pseudomonadati</taxon>
        <taxon>Pseudomonadota</taxon>
        <taxon>Alphaproteobacteria</taxon>
        <taxon>Hyphomicrobiales</taxon>
        <taxon>Rhizobiaceae</taxon>
        <taxon>Rhizobium/Agrobacterium group</taxon>
        <taxon>Rhizobium</taxon>
    </lineage>
</organism>
<proteinExistence type="inferred from homology"/>
<dbReference type="InterPro" id="IPR003660">
    <property type="entry name" value="HAMP_dom"/>
</dbReference>
<dbReference type="CDD" id="cd00130">
    <property type="entry name" value="PAS"/>
    <property type="match status" value="1"/>
</dbReference>
<keyword evidence="4" id="KW-0807">Transducer</keyword>
<dbReference type="PANTHER" id="PTHR43531">
    <property type="entry name" value="PROTEIN ICFG"/>
    <property type="match status" value="1"/>
</dbReference>
<comment type="similarity">
    <text evidence="3">Belongs to the methyl-accepting chemotaxis (MCP) protein family.</text>
</comment>
<comment type="subcellular location">
    <subcellularLocation>
        <location evidence="1">Membrane</location>
    </subcellularLocation>
</comment>
<feature type="domain" description="HAMP" evidence="6">
    <location>
        <begin position="148"/>
        <end position="200"/>
    </location>
</feature>
<dbReference type="EMBL" id="NWSV01000009">
    <property type="protein sequence ID" value="PDT03237.1"/>
    <property type="molecule type" value="Genomic_DNA"/>
</dbReference>
<dbReference type="GO" id="GO:0016020">
    <property type="term" value="C:membrane"/>
    <property type="evidence" value="ECO:0007669"/>
    <property type="project" value="UniProtKB-SubCell"/>
</dbReference>
<dbReference type="GO" id="GO:0006935">
    <property type="term" value="P:chemotaxis"/>
    <property type="evidence" value="ECO:0007669"/>
    <property type="project" value="UniProtKB-KW"/>
</dbReference>
<evidence type="ECO:0000313" key="8">
    <source>
        <dbReference type="Proteomes" id="UP000220768"/>
    </source>
</evidence>
<dbReference type="PROSITE" id="PS50111">
    <property type="entry name" value="CHEMOTAXIS_TRANSDUC_2"/>
    <property type="match status" value="1"/>
</dbReference>
<evidence type="ECO:0000256" key="3">
    <source>
        <dbReference type="ARBA" id="ARBA00029447"/>
    </source>
</evidence>
<dbReference type="FunFam" id="1.10.287.950:FF:000001">
    <property type="entry name" value="Methyl-accepting chemotaxis sensory transducer"/>
    <property type="match status" value="1"/>
</dbReference>
<dbReference type="SUPFAM" id="SSF55785">
    <property type="entry name" value="PYP-like sensor domain (PAS domain)"/>
    <property type="match status" value="1"/>
</dbReference>
<feature type="domain" description="Methyl-accepting transducer" evidence="5">
    <location>
        <begin position="205"/>
        <end position="434"/>
    </location>
</feature>
<dbReference type="GO" id="GO:0007165">
    <property type="term" value="P:signal transduction"/>
    <property type="evidence" value="ECO:0007669"/>
    <property type="project" value="UniProtKB-KW"/>
</dbReference>
<dbReference type="NCBIfam" id="TIGR00229">
    <property type="entry name" value="sensory_box"/>
    <property type="match status" value="1"/>
</dbReference>
<evidence type="ECO:0000256" key="4">
    <source>
        <dbReference type="PROSITE-ProRule" id="PRU00284"/>
    </source>
</evidence>
<dbReference type="Gene3D" id="1.10.287.950">
    <property type="entry name" value="Methyl-accepting chemotaxis protein"/>
    <property type="match status" value="1"/>
</dbReference>
<name>A0A2A6JBE7_9HYPH</name>
<dbReference type="PANTHER" id="PTHR43531:SF11">
    <property type="entry name" value="METHYL-ACCEPTING CHEMOTAXIS PROTEIN 3"/>
    <property type="match status" value="1"/>
</dbReference>
<dbReference type="PRINTS" id="PR00260">
    <property type="entry name" value="CHEMTRNSDUCR"/>
</dbReference>
<dbReference type="Pfam" id="PF13426">
    <property type="entry name" value="PAS_9"/>
    <property type="match status" value="1"/>
</dbReference>
<dbReference type="InterPro" id="IPR035965">
    <property type="entry name" value="PAS-like_dom_sf"/>
</dbReference>
<dbReference type="Proteomes" id="UP000220768">
    <property type="component" value="Unassembled WGS sequence"/>
</dbReference>
<dbReference type="PROSITE" id="PS50885">
    <property type="entry name" value="HAMP"/>
    <property type="match status" value="1"/>
</dbReference>
<dbReference type="InterPro" id="IPR004090">
    <property type="entry name" value="Chemotax_Me-accpt_rcpt"/>
</dbReference>
<accession>A0A2A6JBE7</accession>
<keyword evidence="2" id="KW-0145">Chemotaxis</keyword>
<evidence type="ECO:0000313" key="7">
    <source>
        <dbReference type="EMBL" id="PDT03237.1"/>
    </source>
</evidence>
<dbReference type="InterPro" id="IPR051310">
    <property type="entry name" value="MCP_chemotaxis"/>
</dbReference>
<evidence type="ECO:0000256" key="1">
    <source>
        <dbReference type="ARBA" id="ARBA00004370"/>
    </source>
</evidence>
<evidence type="ECO:0000259" key="6">
    <source>
        <dbReference type="PROSITE" id="PS50885"/>
    </source>
</evidence>
<dbReference type="AlphaFoldDB" id="A0A2A6JBE7"/>
<dbReference type="CDD" id="cd11386">
    <property type="entry name" value="MCP_signal"/>
    <property type="match status" value="1"/>
</dbReference>
<evidence type="ECO:0000256" key="2">
    <source>
        <dbReference type="ARBA" id="ARBA00022500"/>
    </source>
</evidence>
<keyword evidence="8" id="KW-1185">Reference proteome</keyword>
<gene>
    <name evidence="7" type="ORF">CO666_16850</name>
</gene>
<dbReference type="SUPFAM" id="SSF58104">
    <property type="entry name" value="Methyl-accepting chemotaxis protein (MCP) signaling domain"/>
    <property type="match status" value="1"/>
</dbReference>
<evidence type="ECO:0000259" key="5">
    <source>
        <dbReference type="PROSITE" id="PS50111"/>
    </source>
</evidence>
<dbReference type="Pfam" id="PF00015">
    <property type="entry name" value="MCPsignal"/>
    <property type="match status" value="1"/>
</dbReference>
<dbReference type="InterPro" id="IPR000014">
    <property type="entry name" value="PAS"/>
</dbReference>
<comment type="caution">
    <text evidence="7">The sequence shown here is derived from an EMBL/GenBank/DDBJ whole genome shotgun (WGS) entry which is preliminary data.</text>
</comment>
<dbReference type="SMART" id="SM00283">
    <property type="entry name" value="MA"/>
    <property type="match status" value="1"/>
</dbReference>
<protein>
    <recommendedName>
        <fullName evidence="9">Chemotaxis protein</fullName>
    </recommendedName>
</protein>
<dbReference type="GO" id="GO:0004888">
    <property type="term" value="F:transmembrane signaling receptor activity"/>
    <property type="evidence" value="ECO:0007669"/>
    <property type="project" value="InterPro"/>
</dbReference>
<dbReference type="InterPro" id="IPR004089">
    <property type="entry name" value="MCPsignal_dom"/>
</dbReference>
<dbReference type="Gene3D" id="3.30.450.20">
    <property type="entry name" value="PAS domain"/>
    <property type="match status" value="1"/>
</dbReference>
<evidence type="ECO:0008006" key="9">
    <source>
        <dbReference type="Google" id="ProtNLM"/>
    </source>
</evidence>
<sequence length="460" mass="49258">MSIFKSRPAFPQLVAEYVFENSPDACFVVEDQHVIDCNHAMETILGLTKEKIIGLHPAELSPKFQPDGRLSSAASAEIFEKVAREGIARFEWMHQRLDGTPFPVQVTLQLANIGGRAVCISSWQDIADLVKSRQAEELSRARDAEMAAGQKAVVSAMASALHQLAHGDLGCQIQAQFPKEYESLRSDFNTAVGQLSKVILQVKANVTSMHATTEEIRGAAHDMAGRTERQAASVEEAAAALEEISTTVTEATARAEQVGNLVAQTRANAELSGKVVNDAVAAMREIEKSSNEINTITGVIDDIAFQTNLLALNAGVEAARAGDAGKGFAVVAQEVRELAQRSAKAAKEIRSLISASSGQVKNGVTLVEKTGSELETMVISVQEINQHVSAIVSSAHEQSTAIREIKSSVGLIDRGTQQNAAMVEQTAAATEGLATQTNDLNELVSIFGKETNKRPFRLAS</sequence>